<dbReference type="PANTHER" id="PTHR46104:SF1">
    <property type="entry name" value="GENE 9195-RELATED"/>
    <property type="match status" value="1"/>
</dbReference>
<keyword evidence="4" id="KW-1185">Reference proteome</keyword>
<feature type="domain" description="Tyrosine-protein kinase ephrin type A/B receptor-like" evidence="2">
    <location>
        <begin position="3217"/>
        <end position="3247"/>
    </location>
</feature>
<evidence type="ECO:0000256" key="1">
    <source>
        <dbReference type="SAM" id="MobiDB-lite"/>
    </source>
</evidence>
<dbReference type="PANTHER" id="PTHR46104">
    <property type="entry name" value="GENE 9195-RELATED-RELATED"/>
    <property type="match status" value="1"/>
</dbReference>
<proteinExistence type="predicted"/>
<dbReference type="Gene3D" id="2.10.50.10">
    <property type="entry name" value="Tumor Necrosis Factor Receptor, subunit A, domain 2"/>
    <property type="match status" value="21"/>
</dbReference>
<sequence>MLCRGNLGLVRLAQLRRFETSLERGDVGPEGSEHLIYCNQTQISCPEGTYFSSGICLECPAGKFCPGNVSAPRKCPTGMFNPYTGKSSIQDCQPCVPGLVSTEDRVECKLCPAGFSCDSASGNLTACLSGQYSPEGLTQCLPCPFGFVCIEGFQMKCGLGEEPNFNQTECVECAEGYYSTLCSAQCQLCPAGSHCPYKKMSAPLSCPVGHYSDIPGQTECKKCNGSSVCRSTVTPVWSRGQSHLGQRSRQLISCPPGTYRDGERSDCVVCPAGHYCVANIAIQCPAGTYGPKEGLQRERDCAICPAGFYCLEGTSRRPSSQFLCPQGYYCEEGTGVPHGSPCPAGTAGGQLGQTSRAACKRCAEGRFCPAGSAGPGLLCARGRYCPAGTLSEILCPQGTFTPHQGALSVKDCLKCPPGFYCPEGTSDPMPCQPGTFNPLEGQDALADCRPCYPGKACTQVALKFPDVDCMPGFVCPPGSARPNDPSNACPPGTLSNRTDLTDLSQCQQCPAHYACLRGTGGIQRPPLFCFPGHYCPVGTMFPTQHKCPAGTWNDRSGLESSASVGRAQKAGTLYGSQHPCPPGTYSTKIGNGGKEDCQVCPEGYYCKEGTSKPTSCPPAKFRRIKGGRRAEDCSVCPAGYFCPHPTTINPKVCGTGSYSDEGSVECQPCLPGHYCSNETTSEEAMLRVMVCPPGFLCSQGLDREPQRSAVFCPIGFYCPGGSVDPNPVPCPKGTYSRQPGLRDPSDCTKCPEGKYCYTENPQEEPIIEPTGNCPDGYFCPPGTGHPNSFPCQSGFFRNDSYGHGGEACVECPPSYYCPTLATHTPTVCPQGFYCTEGSSAPEPCEEGTFGSWPALSKVSQCAPCSGGKYCTGLGKSEATGDCEGGFYCRQGSTSPVPPDGHEGGVCPAGSFCPPGSVHPQPCPSGTYSNSTGLQHAEKCVHCPPGYYCLGTNSTSPSGPCFAGYYCTGGSATPVQHEAEEGHYSLEGAVRAEPCPLGNFQPGRGYNSCIECQSGRLCNKTGLSQQPLCPPGHFCPAGSLIAHPCPPGTYTASSGAEDLQHCGPCDAGQYCHSPGLTAPQGPCEPGFYCTGGSHVATPISSRFGDICPMGYYCPAGTRHPHEYPCPPGTWSNALGAQNVSSCWLCPAGFFCNSSGLTQPTGICAPGFYCAGGAKTAMPDDGVTGNRCPTRYYCPQGCTSPLHCPDGTHSNSTGAAECSDCPTGWLCLEGEELQLCPEGHYCLGGTVEDILPCPPGTYSPKAGQNQVEQCLLCSAGMYCEDWGLVEPTGPCQAGYFCLTGINFKNPDANISTGVGGPCPVGHYCPEGTSLPLPCPLGTFSNSLYVTENTRCSLCPAGEFCGSVGLSRPSGLCREGFYCPAGASSSTGSDSEGGLCPQAHFCPTGSAVPVPCPAGTYTNLTGQIKCTPCHAGYYCPESTSKYTMYPCPPGFYCPDGTKHATQFPCPRGYYNPEPMTHSLDSCLPCPPGHYCEKEHLSTVSGKCKAGWFCVSAAWNAQPFDLDNYTNANCLCPASSTGGRCQEGFYCPTGTSEPVSCPPGAFCNATGLALPSGPCSPGYYCTKEATSSRPTDGITGNICPPGTYCDEGSSAPQPCPAGTFSPAAGLVSKDECQPCRAGYYCATPGLQAPTAPCRQGYWCPAGQTDDLALPCLVGHYCPPGSPVPILCPTGTYQDKQKQANCTICESGFYCDETFGAANISVLQPCPKGHYCPKGTGYAEQFPCPAGTYNPRELMDSQNDCLLCPSGHYCPDVGLEEPAGLCLAGFWCREGSHSPSHLDGPTGTVCPVGHYCPKGTDSPVPCPVGTWSNSTGLRSAEECQSCPGGFYCASTGLTEPSGLCSNGFYCAKKAETPTPIDGVSGHICPEGHYCPSGTTLPVPCDPGTFVTVTQASQCWPCTAGWYCVDGARLLCPAGFYCPEGTGYDWKPCPVGTYSSDSGLSVLSECKECDGGHYCSLQNSTSVTGKCSEGYYCAHGNISPQPHKQSAGGGSCPVGHFCPQGTAQPQPCPEGTFSYKTQLVKMEECLSCPAGHYCDISGLTSPSGECWEGFYCKQGAVLPNSPISDHRGGPCPTGYFCSRGSGAPQACPEGSISSRERQASCSLCPQGYYCPANGSFSEGIECPVGHYCPTGTHLQNQHPCPAGTINPHTRMSSREDCLPCPPGFFCESPGQSDVSGPCAAGHFCLSGAVSPTPVDGGTGGRCPQGHYCPVGSSSPETCPEGYYSNSSRNTKLSDCVPCPPGFACSSRGLSSPSHVCQMGYYCPQGQNSSHPAHFICSPGHMCPPGSPAQIPCPIGTYQNLQGQVECSVCPAGYFCAGSDTVTGGTSIPVSCPRGYYCPPGSESGVSFPCPAGTFNGQLGLSSKDQCISCPPGKYCSSSGLDTPTGNCSPGYVCNQSASLSEPVGDSTGGRCTAGFYCPAGASHMEPCPLGTFGSLEGAASVEMCQSCTPGQYCAEPGLSSPSGPCSPGYYCIQRSHTSTPQNYNNTDCEEPGAHTMEDVYSQIQFFGDVCPAGHYCPIGSARPEPCPPGSFLGQRGAVSETDCHPCTPGFYCPDWGQSSAELRCPEGSFCPAGSVTGHQPDRQCPYGHACPYGSVQPAICLPGTYQPLPSQPSCKPCPPGFYCLEGCTTPFPCPAGSASMIEGLQSQLDCSPCPPGFYCNTSALISPTGPCSAGHFCSSGATEPAPVSQMYGDICPAGHYCPEQSSAPLPCPVGFILQDKGATSSNDCSPCPPSRYCVAPGSSQPSGFCAPGHYCIGSADTAAPQASPSQQTCFCDLIPSSHLQMYDLCFLKHNITCSIHISGDGAGVWTDLDPLLDLTESEGYSESPLQITETCTGFKGDLCPKGSYCPVGSSLPQPCDSGSYCNQTGLHTPAGLCFTGFFCPTGSLNPSAMPCPPGHLCPRGTPLPLPCPQGTVRSSTGGSIADDCLECPPGYFCERRGLTKPSGLCSEGYYCPGGQDTSRPPEHVCGAGHFCESGSITERPCFPGSFQPSLGQHRCEVCPARFFCPENGMTHPLPCQPGFYCPVGASNQHPCPPGSYGNLSGLAESSECSQCDPGTYCMGSGNVSPTGSCSAGFLCFGGAIIPSPNDNETGIPCPTGSYCPAGSFAGIPCPKGTFSNQRQLSDISQCQNCTPGFYCSEPGLTTVSGPCLPGFYCSEGSPTSAPMSAVYGDICPPGHYCEIGSAVPTPCPVGSRRPHSGGKGTDDCMPCPGGQFQDQKGQSECKPCPPGFHCVNLTRGFMGVSTPLVCPEGFYCPNETQSGNPVPCPKGTYSDSLGLISAEQCLVCPMGHFCGSYGLSEPSGPCAPGFLCFVQATVPNPTDNSTGTLCPPGAYCLLGTRAGECSAGYYCDWGSSSPEQSLCPAGFYCPAGTHKPLACTAGTYSSVMGNSHRENCEPCPLGYYCQGEAVAELLPCPPGHFCPTGTSQGTQFPCPPGTVQPQSGTASIDECLQCPAGMFCARHGLSEPTGRCQDGFHCPSGATSPNGTGNIESTGNSMCPPGHYCPTGISSPLPCPAGTFSSSPGLSGAEQCQLCPPGYFCEQTAMVHPSEAALCDAGYVCINGSRSARPVDGLQGYICPSGHSCPIGTPLEVPCEPGTYSKAPGATHCLSCPAGTMCPSPGTQEPSPCPMGHFCPVGTAAAVPCPVGTLGQATRAQSKAACVPCPTGLYCSSPGTSQPQGQCQQGYFCQGGSPNPAPLNTTGYLRNGPCPQGHFCPSGTLMPLPCPAGSIRDLTGGYSIESCLPCPAGHYCASEGLDAPTGPCAAGFYCPVDFSSTTPHAFLCPKGHYCPLGSALALPCPTGQYQPNPGSDNCIPCRPGYYCEEAIIGDPRPCPPHSYCPAATMVPQPCPNGTYTPPEVGGLQEERECLPCPPGKFCKAGQVKGLCAAGFLCISGSSEFTPQSAFLLNRDQCEWGAQCAGPCPVGFYCPEGTKEPLSCPANTIRAISGASTIHDCLPCPPRHWCQEGDPIPRMCPPGYYCDGIADYESAGRPGPRECPLFTYRPTSGAGSKGDCLICPPGTFCNSTGLTDFSSFLCPPGHWCGGTGFPVPCPAGTMRAQPGAAAVSLCEPCPPGTYCPDPRTMGQPNTAGIPCRASYECPAGSVTETPCRAGSYCRPQTGDPTPCPAGYYCPEGSHTYSSPQQVCTFPYYCPANSSTMLSCPDGWMPLNTSGLRKSQESSCVLCGAGTYRPSRSPHLQCLLCPPGHHCPLGSHHYSVQPCPVGYFCPQGSSDPVPCPPGSYGNHTSAESLEECNKCPPGTFNHLHAQRACLPCGSSSTSDAGASSCTCLGKNRAFQYSDGSCLCKSGFVFYNELDFKSSTADSELDCQPEVKKRCGAGQVRLASTLECVFPSTYSCNVTCGPQGGTLDVGMGICHCDRYVSVEELCNSSCVSTLPVLSARLDTDGQLLLRIKAADESKTWSRNMINVLGPDVHVKNIGKIHFIQFAPEGVFGWILKDPLLIDSLVREPVEILERDFRKKRHADQNEVSEPLPRIPNPIACLSPNDMLIFQLTINHTDRHYSHFPVYQKDHLFSSNPGWDFGAFRRLQHLVKHTQLNSSKFAHVFMEPGKYVFLDNAVPDWSLIVVVSEQGSECNPTTAAFHPTTPAQLVRHGIVKQHSLNLLPDWGLITGILSLLVLLIIVLTASALVLRPNRSNLIAQGRPKPKWRSLGEPSLPIEYVYNTESVDSSEPLGLRGVGEGAESEEPAVCKGGFRTTLMELEEFNVKTLYDKLEDQNLHLASQLAKHRKDTQEFYRNMCQQIDALRDTLENMEPSELNQLKKILDNDVLMKRETAHEPWMGLMEAVLRSLEGVLCRMNGEVWQPQDSTATNSHRDTRESELHTGFTQFSPADMSEFKVRAETEAASSDQGSTLIKTSLQTLTQGSCCAHGACSHLSGQQQSTIPCVSEEELAKFVSLTPLSKTLQEIKESLQTLTHASKTEDVIISPAEGEPSHLIPVALDSLSPQHFTVFLFGCHIVRLLSRACSFPPVMLLLAGTVPVSHCDNLLAYCHKDFYYDTANQILYILEKKLQNAGQFISILLHSMAYITSGSKPLEFIKAFHLAISELSMQLFHHSFTEDQRKGKMNEENTPEAFGTLVEDFFSVKIPTETHFTEHLLAERLQVYKYFKLEQLLQELKPTRKDRHGYGRGQSGLKTQVPVLCMEREINRLDEVYQQLSSELHRETLIRSPPEKKEPRFDKPLQEKQVMLELQKCTVDQRLKEMRDRLSKLSLSPNENRPAHGTVLAQEDSQTPSKRKPDSGGAEKQTPAAGQSSKKKKQSKHMDKDEEKGVTA</sequence>
<protein>
    <recommendedName>
        <fullName evidence="2">Tyrosine-protein kinase ephrin type A/B receptor-like domain-containing protein</fullName>
    </recommendedName>
</protein>
<evidence type="ECO:0000259" key="2">
    <source>
        <dbReference type="Pfam" id="PF07699"/>
    </source>
</evidence>
<dbReference type="InterPro" id="IPR009030">
    <property type="entry name" value="Growth_fac_rcpt_cys_sf"/>
</dbReference>
<dbReference type="SUPFAM" id="SSF57184">
    <property type="entry name" value="Growth factor receptor domain"/>
    <property type="match status" value="18"/>
</dbReference>
<dbReference type="InterPro" id="IPR011641">
    <property type="entry name" value="Tyr-kin_ephrin_A/B_rcpt-like"/>
</dbReference>
<comment type="caution">
    <text evidence="3">The sequence shown here is derived from an EMBL/GenBank/DDBJ whole genome shotgun (WGS) entry which is preliminary data.</text>
</comment>
<feature type="compositionally biased region" description="Basic and acidic residues" evidence="1">
    <location>
        <begin position="5293"/>
        <end position="5305"/>
    </location>
</feature>
<feature type="compositionally biased region" description="Basic and acidic residues" evidence="1">
    <location>
        <begin position="5196"/>
        <end position="5215"/>
    </location>
</feature>
<dbReference type="SUPFAM" id="SSF57586">
    <property type="entry name" value="TNF receptor-like"/>
    <property type="match status" value="1"/>
</dbReference>
<gene>
    <name evidence="3" type="ORF">G5714_015083</name>
</gene>
<dbReference type="Pfam" id="PF07699">
    <property type="entry name" value="Ephrin_rec_like"/>
    <property type="match status" value="1"/>
</dbReference>
<feature type="region of interest" description="Disordered" evidence="1">
    <location>
        <begin position="5196"/>
        <end position="5216"/>
    </location>
</feature>
<accession>A0A7J6CA62</accession>
<evidence type="ECO:0000313" key="4">
    <source>
        <dbReference type="Proteomes" id="UP000579812"/>
    </source>
</evidence>
<dbReference type="EMBL" id="JAAMOB010000015">
    <property type="protein sequence ID" value="KAF4104096.1"/>
    <property type="molecule type" value="Genomic_DNA"/>
</dbReference>
<dbReference type="Proteomes" id="UP000579812">
    <property type="component" value="Unassembled WGS sequence"/>
</dbReference>
<dbReference type="SMART" id="SM01411">
    <property type="entry name" value="Ephrin_rec_like"/>
    <property type="match status" value="61"/>
</dbReference>
<evidence type="ECO:0000313" key="3">
    <source>
        <dbReference type="EMBL" id="KAF4104096.1"/>
    </source>
</evidence>
<organism evidence="3 4">
    <name type="scientific">Onychostoma macrolepis</name>
    <dbReference type="NCBI Taxonomy" id="369639"/>
    <lineage>
        <taxon>Eukaryota</taxon>
        <taxon>Metazoa</taxon>
        <taxon>Chordata</taxon>
        <taxon>Craniata</taxon>
        <taxon>Vertebrata</taxon>
        <taxon>Euteleostomi</taxon>
        <taxon>Actinopterygii</taxon>
        <taxon>Neopterygii</taxon>
        <taxon>Teleostei</taxon>
        <taxon>Ostariophysi</taxon>
        <taxon>Cypriniformes</taxon>
        <taxon>Cyprinidae</taxon>
        <taxon>Acrossocheilinae</taxon>
        <taxon>Onychostoma</taxon>
    </lineage>
</organism>
<name>A0A7J6CA62_9TELE</name>
<feature type="region of interest" description="Disordered" evidence="1">
    <location>
        <begin position="5241"/>
        <end position="5305"/>
    </location>
</feature>
<reference evidence="3 4" key="1">
    <citation type="submission" date="2020-04" db="EMBL/GenBank/DDBJ databases">
        <title>Chromosome-level genome assembly of a cyprinid fish Onychostoma macrolepis by integration of Nanopore Sequencing, Bionano and Hi-C technology.</title>
        <authorList>
            <person name="Wang D."/>
        </authorList>
    </citation>
    <scope>NUCLEOTIDE SEQUENCE [LARGE SCALE GENOMIC DNA]</scope>
    <source>
        <strain evidence="3">SWU-2019</strain>
        <tissue evidence="3">Muscle</tissue>
    </source>
</reference>